<evidence type="ECO:0000256" key="1">
    <source>
        <dbReference type="SAM" id="MobiDB-lite"/>
    </source>
</evidence>
<sequence>MMSLHAEVVSKSMYEPTRDPLCLSNASLHALQNLQPWSAENSAAAHAAASHHHQQSERPPYLQPPTSLTAPIC</sequence>
<accession>A0A087TCR9</accession>
<evidence type="ECO:0000313" key="2">
    <source>
        <dbReference type="EMBL" id="KFM62908.1"/>
    </source>
</evidence>
<gene>
    <name evidence="2" type="ORF">X975_04592</name>
</gene>
<name>A0A087TCR9_STEMI</name>
<reference evidence="2 3" key="1">
    <citation type="submission" date="2013-11" db="EMBL/GenBank/DDBJ databases">
        <title>Genome sequencing of Stegodyphus mimosarum.</title>
        <authorList>
            <person name="Bechsgaard J."/>
        </authorList>
    </citation>
    <scope>NUCLEOTIDE SEQUENCE [LARGE SCALE GENOMIC DNA]</scope>
</reference>
<organism evidence="2 3">
    <name type="scientific">Stegodyphus mimosarum</name>
    <name type="common">African social velvet spider</name>
    <dbReference type="NCBI Taxonomy" id="407821"/>
    <lineage>
        <taxon>Eukaryota</taxon>
        <taxon>Metazoa</taxon>
        <taxon>Ecdysozoa</taxon>
        <taxon>Arthropoda</taxon>
        <taxon>Chelicerata</taxon>
        <taxon>Arachnida</taxon>
        <taxon>Araneae</taxon>
        <taxon>Araneomorphae</taxon>
        <taxon>Entelegynae</taxon>
        <taxon>Eresoidea</taxon>
        <taxon>Eresidae</taxon>
        <taxon>Stegodyphus</taxon>
    </lineage>
</organism>
<feature type="non-terminal residue" evidence="2">
    <location>
        <position position="73"/>
    </location>
</feature>
<dbReference type="OrthoDB" id="6159439at2759"/>
<dbReference type="OMA" id="QPWSAEN"/>
<protein>
    <submittedName>
        <fullName evidence="2">Uncharacterized protein</fullName>
    </submittedName>
</protein>
<feature type="compositionally biased region" description="Polar residues" evidence="1">
    <location>
        <begin position="64"/>
        <end position="73"/>
    </location>
</feature>
<feature type="region of interest" description="Disordered" evidence="1">
    <location>
        <begin position="40"/>
        <end position="73"/>
    </location>
</feature>
<dbReference type="AlphaFoldDB" id="A0A087TCR9"/>
<dbReference type="Proteomes" id="UP000054359">
    <property type="component" value="Unassembled WGS sequence"/>
</dbReference>
<dbReference type="EMBL" id="KK114620">
    <property type="protein sequence ID" value="KFM62908.1"/>
    <property type="molecule type" value="Genomic_DNA"/>
</dbReference>
<evidence type="ECO:0000313" key="3">
    <source>
        <dbReference type="Proteomes" id="UP000054359"/>
    </source>
</evidence>
<proteinExistence type="predicted"/>
<keyword evidence="3" id="KW-1185">Reference proteome</keyword>